<keyword evidence="2" id="KW-0472">Membrane</keyword>
<feature type="compositionally biased region" description="Gly residues" evidence="1">
    <location>
        <begin position="25"/>
        <end position="38"/>
    </location>
</feature>
<dbReference type="AlphaFoldDB" id="A0A5N3VXM9"/>
<evidence type="ECO:0000313" key="5">
    <source>
        <dbReference type="Proteomes" id="UP000326062"/>
    </source>
</evidence>
<dbReference type="Proteomes" id="UP000326062">
    <property type="component" value="Unassembled WGS sequence"/>
</dbReference>
<keyword evidence="2" id="KW-1133">Transmembrane helix</keyword>
<feature type="region of interest" description="Disordered" evidence="1">
    <location>
        <begin position="22"/>
        <end position="44"/>
    </location>
</feature>
<sequence>MPGPAVDAEKVPFRSAKEEIRAGVGVEGSEGGGGGGPERPGARGHRQDIVWRNVFLMSLLHLAAVYSLVLIPKAQPLTLLWARRGEAGGAGAREIAGRRWLRAVRSSRVSRCSVRESSGRSEHLKYCLTCPELHRPTGSTCYSHSPPGFGLPPGATRTRPPLQLCQVTSALSRPLMVVETESLLLRLPGEVNTLQEPGIHLMGDAARPILLPPCRVFCFSYFSSVPFPES</sequence>
<evidence type="ECO:0000313" key="3">
    <source>
        <dbReference type="EMBL" id="KAB0353958.1"/>
    </source>
</evidence>
<dbReference type="EMBL" id="VCEB01000141">
    <property type="protein sequence ID" value="KAB0353958.1"/>
    <property type="molecule type" value="Genomic_DNA"/>
</dbReference>
<evidence type="ECO:0000256" key="2">
    <source>
        <dbReference type="SAM" id="Phobius"/>
    </source>
</evidence>
<evidence type="ECO:0000313" key="4">
    <source>
        <dbReference type="EMBL" id="KAB0353959.1"/>
    </source>
</evidence>
<keyword evidence="2" id="KW-0812">Transmembrane</keyword>
<dbReference type="EMBL" id="VCEB01000140">
    <property type="protein sequence ID" value="KAB0353959.1"/>
    <property type="molecule type" value="Genomic_DNA"/>
</dbReference>
<evidence type="ECO:0000256" key="1">
    <source>
        <dbReference type="SAM" id="MobiDB-lite"/>
    </source>
</evidence>
<keyword evidence="5" id="KW-1185">Reference proteome</keyword>
<comment type="caution">
    <text evidence="3">The sequence shown here is derived from an EMBL/GenBank/DDBJ whole genome shotgun (WGS) entry which is preliminary data.</text>
</comment>
<reference evidence="3 5" key="1">
    <citation type="submission" date="2019-06" db="EMBL/GenBank/DDBJ databases">
        <title>Discovery of a novel chromosome fission-fusion reversal in muntjac.</title>
        <authorList>
            <person name="Mudd A.B."/>
            <person name="Bredeson J.V."/>
            <person name="Baum R."/>
            <person name="Hockemeyer D."/>
            <person name="Rokhsar D.S."/>
        </authorList>
    </citation>
    <scope>NUCLEOTIDE SEQUENCE [LARGE SCALE GENOMIC DNA]</scope>
    <source>
        <strain evidence="3">UCam_UCB_Mr</strain>
        <tissue evidence="3">Fibroblast cell line</tissue>
    </source>
</reference>
<proteinExistence type="predicted"/>
<organism evidence="3 5">
    <name type="scientific">Muntiacus reevesi</name>
    <name type="common">Reeves' muntjac</name>
    <name type="synonym">Cervus reevesi</name>
    <dbReference type="NCBI Taxonomy" id="9886"/>
    <lineage>
        <taxon>Eukaryota</taxon>
        <taxon>Metazoa</taxon>
        <taxon>Chordata</taxon>
        <taxon>Craniata</taxon>
        <taxon>Vertebrata</taxon>
        <taxon>Euteleostomi</taxon>
        <taxon>Mammalia</taxon>
        <taxon>Eutheria</taxon>
        <taxon>Laurasiatheria</taxon>
        <taxon>Artiodactyla</taxon>
        <taxon>Ruminantia</taxon>
        <taxon>Pecora</taxon>
        <taxon>Cervidae</taxon>
        <taxon>Muntiacinae</taxon>
        <taxon>Muntiacus</taxon>
    </lineage>
</organism>
<gene>
    <name evidence="4" type="ORF">FD755_023347</name>
    <name evidence="3" type="ORF">FD755_023348</name>
</gene>
<name>A0A5N3VXM9_MUNRE</name>
<feature type="transmembrane region" description="Helical" evidence="2">
    <location>
        <begin position="49"/>
        <end position="69"/>
    </location>
</feature>
<accession>A0A5N3VXM9</accession>
<protein>
    <submittedName>
        <fullName evidence="3">Uncharacterized protein</fullName>
    </submittedName>
</protein>